<feature type="transmembrane region" description="Helical" evidence="1">
    <location>
        <begin position="69"/>
        <end position="89"/>
    </location>
</feature>
<sequence length="179" mass="21369">MKISKYRIFAYSVFIAILCTDIFLLRPYIREIYFDNDIRNFKDISWKFSLLIPFVVIVFFLVYGFRKKIINKVYVFSILLMAALFGFLFKSITDNFLLFLNSKFNLESQIKTYHVVSDNTNKIFHIYENREEFITSPDQLDKIDSLRIVKKHPSLYELKNGDTLKVVYKTGMFNVKFLD</sequence>
<evidence type="ECO:0000313" key="3">
    <source>
        <dbReference type="Proteomes" id="UP000315312"/>
    </source>
</evidence>
<comment type="caution">
    <text evidence="2">The sequence shown here is derived from an EMBL/GenBank/DDBJ whole genome shotgun (WGS) entry which is preliminary data.</text>
</comment>
<accession>A0A562KJJ2</accession>
<dbReference type="RefSeq" id="WP_133607145.1">
    <property type="nucleotide sequence ID" value="NZ_SNZC01000001.1"/>
</dbReference>
<keyword evidence="1" id="KW-1133">Transmembrane helix</keyword>
<keyword evidence="1" id="KW-0472">Membrane</keyword>
<name>A0A562KJJ2_9FLAO</name>
<feature type="transmembrane region" description="Helical" evidence="1">
    <location>
        <begin position="6"/>
        <end position="25"/>
    </location>
</feature>
<dbReference type="EMBL" id="VLKM01000004">
    <property type="protein sequence ID" value="TWH95393.1"/>
    <property type="molecule type" value="Genomic_DNA"/>
</dbReference>
<feature type="transmembrane region" description="Helical" evidence="1">
    <location>
        <begin position="46"/>
        <end position="63"/>
    </location>
</feature>
<organism evidence="2 3">
    <name type="scientific">Flavobacterium cheniae</name>
    <dbReference type="NCBI Taxonomy" id="295428"/>
    <lineage>
        <taxon>Bacteria</taxon>
        <taxon>Pseudomonadati</taxon>
        <taxon>Bacteroidota</taxon>
        <taxon>Flavobacteriia</taxon>
        <taxon>Flavobacteriales</taxon>
        <taxon>Flavobacteriaceae</taxon>
        <taxon>Flavobacterium</taxon>
    </lineage>
</organism>
<protein>
    <submittedName>
        <fullName evidence="2">Uncharacterized protein</fullName>
    </submittedName>
</protein>
<reference evidence="2 3" key="1">
    <citation type="journal article" date="2015" name="Stand. Genomic Sci.">
        <title>Genomic Encyclopedia of Bacterial and Archaeal Type Strains, Phase III: the genomes of soil and plant-associated and newly described type strains.</title>
        <authorList>
            <person name="Whitman W.B."/>
            <person name="Woyke T."/>
            <person name="Klenk H.P."/>
            <person name="Zhou Y."/>
            <person name="Lilburn T.G."/>
            <person name="Beck B.J."/>
            <person name="De Vos P."/>
            <person name="Vandamme P."/>
            <person name="Eisen J.A."/>
            <person name="Garrity G."/>
            <person name="Hugenholtz P."/>
            <person name="Kyrpides N.C."/>
        </authorList>
    </citation>
    <scope>NUCLEOTIDE SEQUENCE [LARGE SCALE GENOMIC DNA]</scope>
    <source>
        <strain evidence="2 3">CGMCC 1.6844</strain>
    </source>
</reference>
<gene>
    <name evidence="2" type="ORF">IP97_01067</name>
</gene>
<dbReference type="Proteomes" id="UP000315312">
    <property type="component" value="Unassembled WGS sequence"/>
</dbReference>
<proteinExistence type="predicted"/>
<evidence type="ECO:0000256" key="1">
    <source>
        <dbReference type="SAM" id="Phobius"/>
    </source>
</evidence>
<keyword evidence="3" id="KW-1185">Reference proteome</keyword>
<evidence type="ECO:0000313" key="2">
    <source>
        <dbReference type="EMBL" id="TWH95393.1"/>
    </source>
</evidence>
<dbReference type="AlphaFoldDB" id="A0A562KJJ2"/>
<dbReference type="OrthoDB" id="1270546at2"/>
<keyword evidence="1" id="KW-0812">Transmembrane</keyword>